<feature type="compositionally biased region" description="Pro residues" evidence="1">
    <location>
        <begin position="96"/>
        <end position="123"/>
    </location>
</feature>
<reference evidence="3" key="1">
    <citation type="submission" date="2022-06" db="EMBL/GenBank/DDBJ databases">
        <title>Ornithinimicrobium JY.X270.</title>
        <authorList>
            <person name="Huang Y."/>
        </authorList>
    </citation>
    <scope>NUCLEOTIDE SEQUENCE</scope>
    <source>
        <strain evidence="3">JY.X270</strain>
    </source>
</reference>
<evidence type="ECO:0000256" key="2">
    <source>
        <dbReference type="SAM" id="Phobius"/>
    </source>
</evidence>
<organism evidence="3 4">
    <name type="scientific">Ornithinimicrobium cryptoxanthini</name>
    <dbReference type="NCBI Taxonomy" id="2934161"/>
    <lineage>
        <taxon>Bacteria</taxon>
        <taxon>Bacillati</taxon>
        <taxon>Actinomycetota</taxon>
        <taxon>Actinomycetes</taxon>
        <taxon>Micrococcales</taxon>
        <taxon>Ornithinimicrobiaceae</taxon>
        <taxon>Ornithinimicrobium</taxon>
    </lineage>
</organism>
<keyword evidence="2" id="KW-0812">Transmembrane</keyword>
<dbReference type="Proteomes" id="UP001056535">
    <property type="component" value="Chromosome"/>
</dbReference>
<keyword evidence="4" id="KW-1185">Reference proteome</keyword>
<gene>
    <name evidence="3" type="ORF">NF557_06570</name>
</gene>
<evidence type="ECO:0000256" key="1">
    <source>
        <dbReference type="SAM" id="MobiDB-lite"/>
    </source>
</evidence>
<name>A0ABY4YM20_9MICO</name>
<dbReference type="EMBL" id="CP099490">
    <property type="protein sequence ID" value="USQ77565.1"/>
    <property type="molecule type" value="Genomic_DNA"/>
</dbReference>
<accession>A0ABY4YM20</accession>
<evidence type="ECO:0000313" key="4">
    <source>
        <dbReference type="Proteomes" id="UP001056535"/>
    </source>
</evidence>
<feature type="region of interest" description="Disordered" evidence="1">
    <location>
        <begin position="43"/>
        <end position="154"/>
    </location>
</feature>
<proteinExistence type="predicted"/>
<feature type="transmembrane region" description="Helical" evidence="2">
    <location>
        <begin position="190"/>
        <end position="210"/>
    </location>
</feature>
<protein>
    <submittedName>
        <fullName evidence="3">Uncharacterized protein</fullName>
    </submittedName>
</protein>
<keyword evidence="2" id="KW-1133">Transmembrane helix</keyword>
<feature type="transmembrane region" description="Helical" evidence="2">
    <location>
        <begin position="161"/>
        <end position="183"/>
    </location>
</feature>
<keyword evidence="2" id="KW-0472">Membrane</keyword>
<evidence type="ECO:0000313" key="3">
    <source>
        <dbReference type="EMBL" id="USQ77565.1"/>
    </source>
</evidence>
<dbReference type="RefSeq" id="WP_252622827.1">
    <property type="nucleotide sequence ID" value="NZ_CP099490.1"/>
</dbReference>
<sequence>MAPEGSGRGERPEDDIDARFEEIVSGLRAEQAESVARRREAIRRAQLQRRHQERQENRPLEGFDDPNPWPPSRRGVTPPGANPLRPDVNPPLRNFTPPPDAPRGAAPPPADPPRGATPPPPGPPDDDLGSGPPQEAWRGWDESDEEEHFIPPTPSLPAGDLHLWSIVAGLLGGPLILILSEVFRVLRADWWTPVGLVVSVVGVVLLVLRLPKNRDYTDSSGGARV</sequence>